<gene>
    <name evidence="1" type="ORF">RGQ15_10640</name>
</gene>
<dbReference type="SUPFAM" id="SSF46785">
    <property type="entry name" value="Winged helix' DNA-binding domain"/>
    <property type="match status" value="1"/>
</dbReference>
<sequence length="153" mass="16436">MTKTKQFAGKSAKDAIDESGFENLIDTVAKFTAAVDRKLRGTAHKVTLQEWSALRSLNEAEGTEGSSRSPGKSVAAKLVKKGLVTREEDGPLSLTDEGKAALAEFSTLTKTIIAELEKEECGKISATTARPLARATRAIRKLTTEKKEEAVEA</sequence>
<dbReference type="InterPro" id="IPR036390">
    <property type="entry name" value="WH_DNA-bd_sf"/>
</dbReference>
<dbReference type="RefSeq" id="WP_311160193.1">
    <property type="nucleotide sequence ID" value="NZ_JAVQLW010000001.1"/>
</dbReference>
<evidence type="ECO:0008006" key="3">
    <source>
        <dbReference type="Google" id="ProtNLM"/>
    </source>
</evidence>
<organism evidence="1 2">
    <name type="scientific">Paracoccus aurantius</name>
    <dbReference type="NCBI Taxonomy" id="3073814"/>
    <lineage>
        <taxon>Bacteria</taxon>
        <taxon>Pseudomonadati</taxon>
        <taxon>Pseudomonadota</taxon>
        <taxon>Alphaproteobacteria</taxon>
        <taxon>Rhodobacterales</taxon>
        <taxon>Paracoccaceae</taxon>
        <taxon>Paracoccus</taxon>
    </lineage>
</organism>
<dbReference type="Proteomes" id="UP001269144">
    <property type="component" value="Unassembled WGS sequence"/>
</dbReference>
<protein>
    <recommendedName>
        <fullName evidence="3">MarR family transcriptional regulator</fullName>
    </recommendedName>
</protein>
<dbReference type="InterPro" id="IPR036388">
    <property type="entry name" value="WH-like_DNA-bd_sf"/>
</dbReference>
<accession>A0ABU2HSK6</accession>
<dbReference type="EMBL" id="JAVQLW010000001">
    <property type="protein sequence ID" value="MDS9468022.1"/>
    <property type="molecule type" value="Genomic_DNA"/>
</dbReference>
<keyword evidence="2" id="KW-1185">Reference proteome</keyword>
<evidence type="ECO:0000313" key="1">
    <source>
        <dbReference type="EMBL" id="MDS9468022.1"/>
    </source>
</evidence>
<dbReference type="Gene3D" id="1.10.10.10">
    <property type="entry name" value="Winged helix-like DNA-binding domain superfamily/Winged helix DNA-binding domain"/>
    <property type="match status" value="1"/>
</dbReference>
<evidence type="ECO:0000313" key="2">
    <source>
        <dbReference type="Proteomes" id="UP001269144"/>
    </source>
</evidence>
<comment type="caution">
    <text evidence="1">The sequence shown here is derived from an EMBL/GenBank/DDBJ whole genome shotgun (WGS) entry which is preliminary data.</text>
</comment>
<reference evidence="2" key="1">
    <citation type="submission" date="2023-07" db="EMBL/GenBank/DDBJ databases">
        <title>Paracoccus sp. MBLB3053 whole genome sequence.</title>
        <authorList>
            <person name="Hwang C.Y."/>
            <person name="Cho E.-S."/>
            <person name="Seo M.-J."/>
        </authorList>
    </citation>
    <scope>NUCLEOTIDE SEQUENCE [LARGE SCALE GENOMIC DNA]</scope>
    <source>
        <strain evidence="2">MBLB3053</strain>
    </source>
</reference>
<proteinExistence type="predicted"/>
<name>A0ABU2HSK6_9RHOB</name>